<keyword evidence="2" id="KW-0812">Transmembrane</keyword>
<name>A0A9D2D3D1_9FIRM</name>
<evidence type="ECO:0000256" key="2">
    <source>
        <dbReference type="SAM" id="Phobius"/>
    </source>
</evidence>
<evidence type="ECO:0000313" key="5">
    <source>
        <dbReference type="Proteomes" id="UP000824024"/>
    </source>
</evidence>
<evidence type="ECO:0000259" key="3">
    <source>
        <dbReference type="SMART" id="SM00900"/>
    </source>
</evidence>
<dbReference type="EMBL" id="DXCH01000216">
    <property type="protein sequence ID" value="HIZ07848.1"/>
    <property type="molecule type" value="Genomic_DNA"/>
</dbReference>
<dbReference type="AlphaFoldDB" id="A0A9D2D3D1"/>
<feature type="transmembrane region" description="Helical" evidence="2">
    <location>
        <begin position="328"/>
        <end position="348"/>
    </location>
</feature>
<accession>A0A9D2D3D1</accession>
<dbReference type="InterPro" id="IPR007329">
    <property type="entry name" value="FMN-bd"/>
</dbReference>
<feature type="domain" description="FMN-binding" evidence="3">
    <location>
        <begin position="1"/>
        <end position="87"/>
    </location>
</feature>
<dbReference type="Pfam" id="PF04205">
    <property type="entry name" value="FMN_bind"/>
    <property type="match status" value="1"/>
</dbReference>
<keyword evidence="2" id="KW-0472">Membrane</keyword>
<organism evidence="4 5">
    <name type="scientific">Candidatus Eubacterium avistercoris</name>
    <dbReference type="NCBI Taxonomy" id="2838567"/>
    <lineage>
        <taxon>Bacteria</taxon>
        <taxon>Bacillati</taxon>
        <taxon>Bacillota</taxon>
        <taxon>Clostridia</taxon>
        <taxon>Eubacteriales</taxon>
        <taxon>Eubacteriaceae</taxon>
        <taxon>Eubacterium</taxon>
    </lineage>
</organism>
<reference evidence="4" key="1">
    <citation type="journal article" date="2021" name="PeerJ">
        <title>Extensive microbial diversity within the chicken gut microbiome revealed by metagenomics and culture.</title>
        <authorList>
            <person name="Gilroy R."/>
            <person name="Ravi A."/>
            <person name="Getino M."/>
            <person name="Pursley I."/>
            <person name="Horton D.L."/>
            <person name="Alikhan N.F."/>
            <person name="Baker D."/>
            <person name="Gharbi K."/>
            <person name="Hall N."/>
            <person name="Watson M."/>
            <person name="Adriaenssens E.M."/>
            <person name="Foster-Nyarko E."/>
            <person name="Jarju S."/>
            <person name="Secka A."/>
            <person name="Antonio M."/>
            <person name="Oren A."/>
            <person name="Chaudhuri R.R."/>
            <person name="La Ragione R."/>
            <person name="Hildebrand F."/>
            <person name="Pallen M.J."/>
        </authorList>
    </citation>
    <scope>NUCLEOTIDE SEQUENCE</scope>
    <source>
        <strain evidence="4">CHK192-9172</strain>
    </source>
</reference>
<dbReference type="SMART" id="SM00900">
    <property type="entry name" value="FMN_bind"/>
    <property type="match status" value="1"/>
</dbReference>
<dbReference type="GO" id="GO:0016020">
    <property type="term" value="C:membrane"/>
    <property type="evidence" value="ECO:0007669"/>
    <property type="project" value="InterPro"/>
</dbReference>
<comment type="caution">
    <text evidence="4">The sequence shown here is derived from an EMBL/GenBank/DDBJ whole genome shotgun (WGS) entry which is preliminary data.</text>
</comment>
<dbReference type="GO" id="GO:0010181">
    <property type="term" value="F:FMN binding"/>
    <property type="evidence" value="ECO:0007669"/>
    <property type="project" value="InterPro"/>
</dbReference>
<gene>
    <name evidence="4" type="ORF">IAA08_07935</name>
</gene>
<reference evidence="4" key="2">
    <citation type="submission" date="2021-04" db="EMBL/GenBank/DDBJ databases">
        <authorList>
            <person name="Gilroy R."/>
        </authorList>
    </citation>
    <scope>NUCLEOTIDE SEQUENCE</scope>
    <source>
        <strain evidence="4">CHK192-9172</strain>
    </source>
</reference>
<evidence type="ECO:0000256" key="1">
    <source>
        <dbReference type="SAM" id="MobiDB-lite"/>
    </source>
</evidence>
<evidence type="ECO:0000313" key="4">
    <source>
        <dbReference type="EMBL" id="HIZ07848.1"/>
    </source>
</evidence>
<dbReference type="Gene3D" id="3.90.1010.20">
    <property type="match status" value="1"/>
</dbReference>
<protein>
    <submittedName>
        <fullName evidence="4">FMN-binding protein</fullName>
    </submittedName>
</protein>
<dbReference type="Proteomes" id="UP000824024">
    <property type="component" value="Unassembled WGS sequence"/>
</dbReference>
<feature type="non-terminal residue" evidence="4">
    <location>
        <position position="1"/>
    </location>
</feature>
<feature type="region of interest" description="Disordered" evidence="1">
    <location>
        <begin position="251"/>
        <end position="318"/>
    </location>
</feature>
<proteinExistence type="predicted"/>
<keyword evidence="2" id="KW-1133">Transmembrane helix</keyword>
<feature type="compositionally biased region" description="Basic and acidic residues" evidence="1">
    <location>
        <begin position="275"/>
        <end position="290"/>
    </location>
</feature>
<sequence length="354" mass="37251">GEYDINAAVTVTDGKISNVDITGDHFGGTYGEVNKGKLASAVNGMLEGFIGLRDDDAQAIADLDTVSGATYSSNGIKSAVANALGLDIGSEQPADVPEQVPEAGIYRVTAAVRSDVVDHSLVQGDTAEAMLTVDENGQMRLSFDLVSGTDQEPLYVLGFNGYYEGNDRLGKLSMDGVAIETAQSQDYEVVTKVDMPLSGLSQYYYANGYLYVPAMSNLNGEISGIHFENGRFNVDMIITMYWDTLEKLADIPEQTGDPGQEAEPGQPGDVQDPGENDKGESGDQALENHGDGLTNVSKDAGGDHQEDLSEAVSGGDVSGVKTADETNALGYAALAILAAGCGSAAAVWRRRQKI</sequence>